<feature type="domain" description="FHA" evidence="4">
    <location>
        <begin position="77"/>
        <end position="136"/>
    </location>
</feature>
<name>A0ABQ9LBG8_HEVBR</name>
<evidence type="ECO:0000256" key="1">
    <source>
        <dbReference type="ARBA" id="ARBA00022723"/>
    </source>
</evidence>
<evidence type="ECO:0000313" key="5">
    <source>
        <dbReference type="EMBL" id="KAJ9163985.1"/>
    </source>
</evidence>
<dbReference type="InterPro" id="IPR010347">
    <property type="entry name" value="Tdp1"/>
</dbReference>
<feature type="compositionally biased region" description="Polar residues" evidence="3">
    <location>
        <begin position="1"/>
        <end position="15"/>
    </location>
</feature>
<evidence type="ECO:0000259" key="4">
    <source>
        <dbReference type="PROSITE" id="PS50006"/>
    </source>
</evidence>
<gene>
    <name evidence="5" type="ORF">P3X46_023604</name>
</gene>
<dbReference type="InterPro" id="IPR014905">
    <property type="entry name" value="HIRAN"/>
</dbReference>
<evidence type="ECO:0000256" key="2">
    <source>
        <dbReference type="ARBA" id="ARBA00022801"/>
    </source>
</evidence>
<feature type="compositionally biased region" description="Polar residues" evidence="3">
    <location>
        <begin position="370"/>
        <end position="382"/>
    </location>
</feature>
<dbReference type="Pfam" id="PF06087">
    <property type="entry name" value="Tyr-DNA_phospho"/>
    <property type="match status" value="2"/>
</dbReference>
<dbReference type="CDD" id="cd09123">
    <property type="entry name" value="PLDc_Tdp1_2"/>
    <property type="match status" value="1"/>
</dbReference>
<feature type="compositionally biased region" description="Basic and acidic residues" evidence="3">
    <location>
        <begin position="360"/>
        <end position="369"/>
    </location>
</feature>
<dbReference type="Pfam" id="PF08797">
    <property type="entry name" value="HIRAN"/>
    <property type="match status" value="1"/>
</dbReference>
<dbReference type="SMART" id="SM00910">
    <property type="entry name" value="HIRAN"/>
    <property type="match status" value="1"/>
</dbReference>
<evidence type="ECO:0000256" key="3">
    <source>
        <dbReference type="SAM" id="MobiDB-lite"/>
    </source>
</evidence>
<keyword evidence="2" id="KW-0378">Hydrolase</keyword>
<keyword evidence="1" id="KW-0479">Metal-binding</keyword>
<dbReference type="EMBL" id="JARPOI010000013">
    <property type="protein sequence ID" value="KAJ9163985.1"/>
    <property type="molecule type" value="Genomic_DNA"/>
</dbReference>
<dbReference type="Gene3D" id="2.60.200.20">
    <property type="match status" value="1"/>
</dbReference>
<accession>A0ABQ9LBG8</accession>
<dbReference type="CDD" id="cd09122">
    <property type="entry name" value="PLDc_Tdp1_1"/>
    <property type="match status" value="1"/>
</dbReference>
<organism evidence="5 6">
    <name type="scientific">Hevea brasiliensis</name>
    <name type="common">Para rubber tree</name>
    <name type="synonym">Siphonia brasiliensis</name>
    <dbReference type="NCBI Taxonomy" id="3981"/>
    <lineage>
        <taxon>Eukaryota</taxon>
        <taxon>Viridiplantae</taxon>
        <taxon>Streptophyta</taxon>
        <taxon>Embryophyta</taxon>
        <taxon>Tracheophyta</taxon>
        <taxon>Spermatophyta</taxon>
        <taxon>Magnoliopsida</taxon>
        <taxon>eudicotyledons</taxon>
        <taxon>Gunneridae</taxon>
        <taxon>Pentapetalae</taxon>
        <taxon>rosids</taxon>
        <taxon>fabids</taxon>
        <taxon>Malpighiales</taxon>
        <taxon>Euphorbiaceae</taxon>
        <taxon>Crotonoideae</taxon>
        <taxon>Micrandreae</taxon>
        <taxon>Hevea</taxon>
    </lineage>
</organism>
<dbReference type="SUPFAM" id="SSF56024">
    <property type="entry name" value="Phospholipase D/nuclease"/>
    <property type="match status" value="2"/>
</dbReference>
<feature type="region of interest" description="Disordered" evidence="3">
    <location>
        <begin position="355"/>
        <end position="391"/>
    </location>
</feature>
<sequence>MKDSIFPSTNSNNKRTGGPQKKEDDPLLPISTSLRSRKKPKLITKSALIHLQFFNVPLISPTGKPLHAIRLEPGRPYTIGRSGTHSDCDFFFNDRRVSKQHCQILFDSVHRKIYILDGAVLLHVTRTSSVVTEFRRRLICYDQLEGEEKESVECSRIRVSLNGVFVNGIKVNRGTVRELCTGDEILLACGNEGLCSLGVQIGFVIQGVVFKEEVVMGSNEIQVERLGLFGRTTSMQHSQGSVSSGNRNKRVFAVHANEIMPQGYDLSGLKSGGIVGRAKFLSSQCRQILQSDDPISHIQQFAFSDSRMEITNDCKSKLNDHSGLVPGDNRKFSVGDELMVNSAALLFRQEEAQPCQDTQSYKDKGDTKHVSSGSDNLCQKGISQDHSEGDVDNNCKYSPLNSVGKENSPDFGDVQMNCLPPGKKFYLNRLHFMDSGSSSHQNVISLPELLHPIKNINRIFIATFTSDILWFLSYCEIPCHLPVTIACHNSERCWSASPGERISMPYPSFPNLVVVFPPFPEAIAFGNDRRRQGIGCHHPKLLVLQREDSIRVIITSANLVLNQWNNVTNTVWWQDFPVRSTPDLSTLFFRLSNGEINQDSRSDFAAQLAGFMASLLIDVPSQAHWIVELTKYNFEGAMGYLVASIPGIHSCRTSYAFQYALESIDEKFLGLVEESVVGLSHLFRTATDTNGALLKRLAAFLGRSCENAYGIEIVLRRNNNLPADVNAVSILVPNPDQFSEGDCVQLGFLPRYVAKWVSPLWDSGFFRFSGYVHPKEALAAALGGSNTRVQLILQVSQGPRFPDMMRVMLPEHVIAVSSLIASIRRCTGLWRLQEVLDQYKWPELEQSDFFYGSSSIGSSVNTQFLAAFSAATGKKSVQFFDSEESDPEWGCWTGSQESKNPSIRIIFPTIERVKNACNGILPSRRILCFSEKTWQRLRTLDILHDAVPHPHHRVRHPIHAKVARRRFQSKTDASSFGWVYCGSHNFSAAAWGRPISNPPGLKLNEARKTNSSLGLRLHVCNYELGIIFVFPPSWKKGVVNKDHAKLDDIVLPFNVPAPKYGPTDRPATMWAMREALNENVEPQAEKIVESANLEEMTEVILDEEEEVVEATHYVVEEKEEEKAYAEMLWSQSC</sequence>
<evidence type="ECO:0000313" key="6">
    <source>
        <dbReference type="Proteomes" id="UP001174677"/>
    </source>
</evidence>
<dbReference type="Gene3D" id="3.30.870.10">
    <property type="entry name" value="Endonuclease Chain A"/>
    <property type="match status" value="2"/>
</dbReference>
<reference evidence="5" key="1">
    <citation type="journal article" date="2023" name="Plant Biotechnol. J.">
        <title>Chromosome-level wild Hevea brasiliensis genome provides new tools for genomic-assisted breeding and valuable loci to elevate rubber yield.</title>
        <authorList>
            <person name="Cheng H."/>
            <person name="Song X."/>
            <person name="Hu Y."/>
            <person name="Wu T."/>
            <person name="Yang Q."/>
            <person name="An Z."/>
            <person name="Feng S."/>
            <person name="Deng Z."/>
            <person name="Wu W."/>
            <person name="Zeng X."/>
            <person name="Tu M."/>
            <person name="Wang X."/>
            <person name="Huang H."/>
        </authorList>
    </citation>
    <scope>NUCLEOTIDE SEQUENCE</scope>
    <source>
        <strain evidence="5">MT/VB/25A 57/8</strain>
    </source>
</reference>
<comment type="caution">
    <text evidence="5">The sequence shown here is derived from an EMBL/GenBank/DDBJ whole genome shotgun (WGS) entry which is preliminary data.</text>
</comment>
<keyword evidence="6" id="KW-1185">Reference proteome</keyword>
<dbReference type="Gene3D" id="3.30.70.2330">
    <property type="match status" value="1"/>
</dbReference>
<dbReference type="Proteomes" id="UP001174677">
    <property type="component" value="Chromosome 13"/>
</dbReference>
<dbReference type="PANTHER" id="PTHR12415:SF3">
    <property type="entry name" value="OS04G0403400 PROTEIN"/>
    <property type="match status" value="1"/>
</dbReference>
<dbReference type="PROSITE" id="PS50006">
    <property type="entry name" value="FHA_DOMAIN"/>
    <property type="match status" value="1"/>
</dbReference>
<protein>
    <recommendedName>
        <fullName evidence="4">FHA domain-containing protein</fullName>
    </recommendedName>
</protein>
<dbReference type="CDD" id="cd00060">
    <property type="entry name" value="FHA"/>
    <property type="match status" value="1"/>
</dbReference>
<dbReference type="Pfam" id="PF00498">
    <property type="entry name" value="FHA"/>
    <property type="match status" value="1"/>
</dbReference>
<dbReference type="PANTHER" id="PTHR12415">
    <property type="entry name" value="TYROSYL-DNA PHOSPHODIESTERASE 1"/>
    <property type="match status" value="1"/>
</dbReference>
<dbReference type="SUPFAM" id="SSF49879">
    <property type="entry name" value="SMAD/FHA domain"/>
    <property type="match status" value="1"/>
</dbReference>
<dbReference type="InterPro" id="IPR008984">
    <property type="entry name" value="SMAD_FHA_dom_sf"/>
</dbReference>
<feature type="region of interest" description="Disordered" evidence="3">
    <location>
        <begin position="1"/>
        <end position="31"/>
    </location>
</feature>
<proteinExistence type="predicted"/>
<dbReference type="InterPro" id="IPR000253">
    <property type="entry name" value="FHA_dom"/>
</dbReference>